<dbReference type="Pfam" id="PF17763">
    <property type="entry name" value="Asparaginase_C"/>
    <property type="match status" value="1"/>
</dbReference>
<dbReference type="Gene3D" id="3.40.50.1170">
    <property type="entry name" value="L-asparaginase, N-terminal domain"/>
    <property type="match status" value="1"/>
</dbReference>
<protein>
    <submittedName>
        <fullName evidence="6">Asparaginase</fullName>
    </submittedName>
</protein>
<sequence>MAVGKRVAVFGLGGTIAMGASHGGGVVPALTPEQLLAAVPGLGDVGVSLEVVDFRQVPGASVTFEDVAALFEAIRGVDVDGVVVTQGTDTIEETSYLLDLAYGGDMPVVVTGAMRNPTLAGADGPANLLAAIQVAASPEARGQGCLVVFADEIHAARRVRKTHSSSPGTFRSPNGGPLGYVVEGVARMVQRVERRAVVPFGDGGSATVAVVTAMLGDEGVLLEGLDGRVDGVVVAAFGAGHVPVSWVEPLVRLVARMPVVLASRTGAGSVLEHTYGFAGSEKDLRERGLVSAGFLDPLKARLLLRQLLGVGADAAAIRAAFQEAGR</sequence>
<dbReference type="PRINTS" id="PR00139">
    <property type="entry name" value="ASNGLNASE"/>
</dbReference>
<reference evidence="6" key="1">
    <citation type="submission" date="2022-08" db="EMBL/GenBank/DDBJ databases">
        <authorList>
            <person name="Tistechok S."/>
            <person name="Samborskyy M."/>
            <person name="Roman I."/>
        </authorList>
    </citation>
    <scope>NUCLEOTIDE SEQUENCE</scope>
    <source>
        <strain evidence="6">DSM 103496</strain>
    </source>
</reference>
<name>A0A9X2VS35_9PSEU</name>
<feature type="domain" description="L-asparaginase N-terminal" evidence="4">
    <location>
        <begin position="6"/>
        <end position="188"/>
    </location>
</feature>
<dbReference type="CDD" id="cd08964">
    <property type="entry name" value="L-asparaginase_II"/>
    <property type="match status" value="1"/>
</dbReference>
<proteinExistence type="inferred from homology"/>
<dbReference type="InterPro" id="IPR040919">
    <property type="entry name" value="Asparaginase_C"/>
</dbReference>
<comment type="caution">
    <text evidence="6">The sequence shown here is derived from an EMBL/GenBank/DDBJ whole genome shotgun (WGS) entry which is preliminary data.</text>
</comment>
<comment type="similarity">
    <text evidence="1">Belongs to the asparaginase 1 family.</text>
</comment>
<dbReference type="PROSITE" id="PS51732">
    <property type="entry name" value="ASN_GLN_ASE_3"/>
    <property type="match status" value="1"/>
</dbReference>
<evidence type="ECO:0000256" key="3">
    <source>
        <dbReference type="PIRSR" id="PIRSR001220-1"/>
    </source>
</evidence>
<dbReference type="Gene3D" id="3.40.50.40">
    <property type="match status" value="1"/>
</dbReference>
<dbReference type="GO" id="GO:0004067">
    <property type="term" value="F:asparaginase activity"/>
    <property type="evidence" value="ECO:0007669"/>
    <property type="project" value="UniProtKB-UniRule"/>
</dbReference>
<evidence type="ECO:0000256" key="1">
    <source>
        <dbReference type="ARBA" id="ARBA00010518"/>
    </source>
</evidence>
<evidence type="ECO:0000313" key="6">
    <source>
        <dbReference type="EMBL" id="MCS7481177.1"/>
    </source>
</evidence>
<dbReference type="AlphaFoldDB" id="A0A9X2VS35"/>
<organism evidence="6 7">
    <name type="scientific">Umezawaea endophytica</name>
    <dbReference type="NCBI Taxonomy" id="1654476"/>
    <lineage>
        <taxon>Bacteria</taxon>
        <taxon>Bacillati</taxon>
        <taxon>Actinomycetota</taxon>
        <taxon>Actinomycetes</taxon>
        <taxon>Pseudonocardiales</taxon>
        <taxon>Pseudonocardiaceae</taxon>
        <taxon>Umezawaea</taxon>
    </lineage>
</organism>
<evidence type="ECO:0000259" key="4">
    <source>
        <dbReference type="Pfam" id="PF00710"/>
    </source>
</evidence>
<feature type="domain" description="Asparaginase/glutaminase C-terminal" evidence="5">
    <location>
        <begin position="208"/>
        <end position="321"/>
    </location>
</feature>
<dbReference type="SFLD" id="SFLDS00057">
    <property type="entry name" value="Glutaminase/Asparaginase"/>
    <property type="match status" value="1"/>
</dbReference>
<evidence type="ECO:0000259" key="5">
    <source>
        <dbReference type="Pfam" id="PF17763"/>
    </source>
</evidence>
<accession>A0A9X2VS35</accession>
<dbReference type="GO" id="GO:0006528">
    <property type="term" value="P:asparagine metabolic process"/>
    <property type="evidence" value="ECO:0007669"/>
    <property type="project" value="InterPro"/>
</dbReference>
<evidence type="ECO:0000256" key="2">
    <source>
        <dbReference type="ARBA" id="ARBA00022801"/>
    </source>
</evidence>
<dbReference type="PIRSF" id="PIRSF001220">
    <property type="entry name" value="L-ASNase_gatD"/>
    <property type="match status" value="1"/>
</dbReference>
<dbReference type="EMBL" id="JANYMP010000017">
    <property type="protein sequence ID" value="MCS7481177.1"/>
    <property type="molecule type" value="Genomic_DNA"/>
</dbReference>
<dbReference type="InterPro" id="IPR027473">
    <property type="entry name" value="L-asparaginase_C"/>
</dbReference>
<dbReference type="InterPro" id="IPR037152">
    <property type="entry name" value="L-asparaginase_N_sf"/>
</dbReference>
<dbReference type="SUPFAM" id="SSF53774">
    <property type="entry name" value="Glutaminase/Asparaginase"/>
    <property type="match status" value="1"/>
</dbReference>
<evidence type="ECO:0000313" key="7">
    <source>
        <dbReference type="Proteomes" id="UP001141259"/>
    </source>
</evidence>
<keyword evidence="7" id="KW-1185">Reference proteome</keyword>
<dbReference type="InterPro" id="IPR036152">
    <property type="entry name" value="Asp/glu_Ase-like_sf"/>
</dbReference>
<dbReference type="Proteomes" id="UP001141259">
    <property type="component" value="Unassembled WGS sequence"/>
</dbReference>
<keyword evidence="2" id="KW-0378">Hydrolase</keyword>
<dbReference type="InterPro" id="IPR027474">
    <property type="entry name" value="L-asparaginase_N"/>
</dbReference>
<dbReference type="PANTHER" id="PTHR11707:SF28">
    <property type="entry name" value="60 KDA LYSOPHOSPHOLIPASE"/>
    <property type="match status" value="1"/>
</dbReference>
<dbReference type="InterPro" id="IPR004550">
    <property type="entry name" value="AsnASE_II"/>
</dbReference>
<feature type="active site" description="O-isoaspartyl threonine intermediate" evidence="3">
    <location>
        <position position="15"/>
    </location>
</feature>
<dbReference type="InterPro" id="IPR006034">
    <property type="entry name" value="Asparaginase/glutaminase-like"/>
</dbReference>
<dbReference type="Pfam" id="PF00710">
    <property type="entry name" value="Asparaginase"/>
    <property type="match status" value="1"/>
</dbReference>
<dbReference type="FunFam" id="3.40.50.1170:FF:000001">
    <property type="entry name" value="L-asparaginase 2"/>
    <property type="match status" value="1"/>
</dbReference>
<dbReference type="SMART" id="SM00870">
    <property type="entry name" value="Asparaginase"/>
    <property type="match status" value="1"/>
</dbReference>
<gene>
    <name evidence="6" type="ORF">NZH93_30345</name>
</gene>
<dbReference type="RefSeq" id="WP_259626673.1">
    <property type="nucleotide sequence ID" value="NZ_JANYMP010000017.1"/>
</dbReference>
<dbReference type="PANTHER" id="PTHR11707">
    <property type="entry name" value="L-ASPARAGINASE"/>
    <property type="match status" value="1"/>
</dbReference>
<dbReference type="PIRSF" id="PIRSF500176">
    <property type="entry name" value="L_ASNase"/>
    <property type="match status" value="1"/>
</dbReference>